<evidence type="ECO:0000313" key="3">
    <source>
        <dbReference type="Proteomes" id="UP000268162"/>
    </source>
</evidence>
<evidence type="ECO:0000256" key="1">
    <source>
        <dbReference type="SAM" id="MobiDB-lite"/>
    </source>
</evidence>
<dbReference type="AlphaFoldDB" id="A0A4V1J417"/>
<sequence length="267" mass="30296">MAIPHYPAGVSPSWLPESPTSSSHGTEASYPIYRSNSINIPHSDPTDNGDDSPHTPPKSLLEDYLLNKRARIESHPDPTPNPKLKRAHVKPNSSYSLKQTIKQCKALSSQIFHYTAPSDQRPSENGPVKAFYAQARSQIHDFFSYLKTKMAPSPGDHAYYSQPFATKVSKLIHSVKYNPMPYYLYATDWDAHLGDFRPYFLTDPQGFRCDDLIQLNSTGSPFIRFSKIPLTLDHQTIKQIINGHIARSAKSWRLAYPEYISQLQMMQ</sequence>
<gene>
    <name evidence="2" type="ORF">BJ085DRAFT_35365</name>
</gene>
<reference evidence="3" key="1">
    <citation type="journal article" date="2018" name="Nat. Microbiol.">
        <title>Leveraging single-cell genomics to expand the fungal tree of life.</title>
        <authorList>
            <person name="Ahrendt S.R."/>
            <person name="Quandt C.A."/>
            <person name="Ciobanu D."/>
            <person name="Clum A."/>
            <person name="Salamov A."/>
            <person name="Andreopoulos B."/>
            <person name="Cheng J.F."/>
            <person name="Woyke T."/>
            <person name="Pelin A."/>
            <person name="Henrissat B."/>
            <person name="Reynolds N.K."/>
            <person name="Benny G.L."/>
            <person name="Smith M.E."/>
            <person name="James T.Y."/>
            <person name="Grigoriev I.V."/>
        </authorList>
    </citation>
    <scope>NUCLEOTIDE SEQUENCE [LARGE SCALE GENOMIC DNA]</scope>
    <source>
        <strain evidence="3">RSA 468</strain>
    </source>
</reference>
<name>A0A4V1J417_9FUNG</name>
<dbReference type="EMBL" id="ML003413">
    <property type="protein sequence ID" value="RKP33999.1"/>
    <property type="molecule type" value="Genomic_DNA"/>
</dbReference>
<proteinExistence type="predicted"/>
<dbReference type="Proteomes" id="UP000268162">
    <property type="component" value="Unassembled WGS sequence"/>
</dbReference>
<keyword evidence="3" id="KW-1185">Reference proteome</keyword>
<organism evidence="2 3">
    <name type="scientific">Dimargaris cristalligena</name>
    <dbReference type="NCBI Taxonomy" id="215637"/>
    <lineage>
        <taxon>Eukaryota</taxon>
        <taxon>Fungi</taxon>
        <taxon>Fungi incertae sedis</taxon>
        <taxon>Zoopagomycota</taxon>
        <taxon>Kickxellomycotina</taxon>
        <taxon>Dimargaritomycetes</taxon>
        <taxon>Dimargaritales</taxon>
        <taxon>Dimargaritaceae</taxon>
        <taxon>Dimargaris</taxon>
    </lineage>
</organism>
<protein>
    <submittedName>
        <fullName evidence="2">Uncharacterized protein</fullName>
    </submittedName>
</protein>
<accession>A0A4V1J417</accession>
<feature type="region of interest" description="Disordered" evidence="1">
    <location>
        <begin position="72"/>
        <end position="92"/>
    </location>
</feature>
<evidence type="ECO:0000313" key="2">
    <source>
        <dbReference type="EMBL" id="RKP33999.1"/>
    </source>
</evidence>
<feature type="region of interest" description="Disordered" evidence="1">
    <location>
        <begin position="1"/>
        <end position="59"/>
    </location>
</feature>